<dbReference type="Proteomes" id="UP000012015">
    <property type="component" value="Unassembled WGS sequence"/>
</dbReference>
<reference evidence="3 4" key="1">
    <citation type="journal article" date="2013" name="Genome Announc.">
        <title>Draft Genome Sequence of Arthrobacter gangotriensis Strain Lz1yT, Isolated from a Penguin Rookery Soil Sample Collected in Antarctica, near the Indian Station Dakshin Gangotri.</title>
        <authorList>
            <person name="Shivaji S."/>
            <person name="Ara S."/>
            <person name="Bandi S."/>
            <person name="Singh A."/>
            <person name="Kumar Pinnaka A."/>
        </authorList>
    </citation>
    <scope>NUCLEOTIDE SEQUENCE [LARGE SCALE GENOMIC DNA]</scope>
    <source>
        <strain evidence="3 4">Lz1y</strain>
    </source>
</reference>
<keyword evidence="4" id="KW-1185">Reference proteome</keyword>
<evidence type="ECO:0000256" key="1">
    <source>
        <dbReference type="SAM" id="MobiDB-lite"/>
    </source>
</evidence>
<dbReference type="PATRIC" id="fig|1276920.7.peg.3093"/>
<evidence type="ECO:0000313" key="3">
    <source>
        <dbReference type="EMBL" id="EMQ97709.1"/>
    </source>
</evidence>
<sequence length="177" mass="18908">MHFFEAQGIIPFMNSRENGKSEARKPATDLAAPAEATTTLPEAMTGRASPAKTAVGDKPVFAYLASLPQPQRGIAEAVDALAAMTLPRLQRSEKWGMAYYGVGDGWCFSCGGFARHVKLMFINGTALKPVPPVTPVGMGKATRGVELESIDDIDEPGIVEWMKQVTSVTGVGGARRR</sequence>
<dbReference type="InterPro" id="IPR014922">
    <property type="entry name" value="YdhG-like"/>
</dbReference>
<feature type="compositionally biased region" description="Low complexity" evidence="1">
    <location>
        <begin position="28"/>
        <end position="39"/>
    </location>
</feature>
<dbReference type="AlphaFoldDB" id="M7N7G5"/>
<dbReference type="eggNOG" id="COG5649">
    <property type="taxonomic scope" value="Bacteria"/>
</dbReference>
<dbReference type="SUPFAM" id="SSF159888">
    <property type="entry name" value="YdhG-like"/>
    <property type="match status" value="1"/>
</dbReference>
<name>M7N7G5_9MICC</name>
<evidence type="ECO:0000313" key="4">
    <source>
        <dbReference type="Proteomes" id="UP000012015"/>
    </source>
</evidence>
<accession>M7N7G5</accession>
<feature type="domain" description="YdhG-like" evidence="2">
    <location>
        <begin position="72"/>
        <end position="164"/>
    </location>
</feature>
<gene>
    <name evidence="3" type="ORF">ADIAG_03089</name>
</gene>
<proteinExistence type="predicted"/>
<dbReference type="STRING" id="1276920.ADIAG_03089"/>
<feature type="region of interest" description="Disordered" evidence="1">
    <location>
        <begin position="15"/>
        <end position="39"/>
    </location>
</feature>
<comment type="caution">
    <text evidence="3">The sequence shown here is derived from an EMBL/GenBank/DDBJ whole genome shotgun (WGS) entry which is preliminary data.</text>
</comment>
<feature type="compositionally biased region" description="Basic and acidic residues" evidence="1">
    <location>
        <begin position="17"/>
        <end position="27"/>
    </location>
</feature>
<organism evidence="3 4">
    <name type="scientific">Paeniglutamicibacter gangotriensis Lz1y</name>
    <dbReference type="NCBI Taxonomy" id="1276920"/>
    <lineage>
        <taxon>Bacteria</taxon>
        <taxon>Bacillati</taxon>
        <taxon>Actinomycetota</taxon>
        <taxon>Actinomycetes</taxon>
        <taxon>Micrococcales</taxon>
        <taxon>Micrococcaceae</taxon>
        <taxon>Paeniglutamicibacter</taxon>
    </lineage>
</organism>
<dbReference type="Pfam" id="PF08818">
    <property type="entry name" value="DUF1801"/>
    <property type="match status" value="1"/>
</dbReference>
<protein>
    <recommendedName>
        <fullName evidence="2">YdhG-like domain-containing protein</fullName>
    </recommendedName>
</protein>
<dbReference type="EMBL" id="AOCK01000009">
    <property type="protein sequence ID" value="EMQ97709.1"/>
    <property type="molecule type" value="Genomic_DNA"/>
</dbReference>
<evidence type="ECO:0000259" key="2">
    <source>
        <dbReference type="Pfam" id="PF08818"/>
    </source>
</evidence>